<feature type="domain" description="PdxS/SNZ N-terminal" evidence="4">
    <location>
        <begin position="172"/>
        <end position="210"/>
    </location>
</feature>
<dbReference type="PANTHER" id="PTHR31829">
    <property type="entry name" value="PYRIDOXAL 5'-PHOSPHATE SYNTHASE SUBUNIT SNZ1-RELATED"/>
    <property type="match status" value="1"/>
</dbReference>
<gene>
    <name evidence="5" type="ORF">TIFTF001_002079</name>
</gene>
<proteinExistence type="inferred from homology"/>
<evidence type="ECO:0000313" key="6">
    <source>
        <dbReference type="Proteomes" id="UP001187192"/>
    </source>
</evidence>
<dbReference type="InterPro" id="IPR033755">
    <property type="entry name" value="PdxS/SNZ_N"/>
</dbReference>
<dbReference type="GO" id="GO:0016843">
    <property type="term" value="F:amine-lyase activity"/>
    <property type="evidence" value="ECO:0007669"/>
    <property type="project" value="TreeGrafter"/>
</dbReference>
<evidence type="ECO:0000259" key="4">
    <source>
        <dbReference type="Pfam" id="PF01680"/>
    </source>
</evidence>
<reference evidence="5" key="1">
    <citation type="submission" date="2023-07" db="EMBL/GenBank/DDBJ databases">
        <title>draft genome sequence of fig (Ficus carica).</title>
        <authorList>
            <person name="Takahashi T."/>
            <person name="Nishimura K."/>
        </authorList>
    </citation>
    <scope>NUCLEOTIDE SEQUENCE</scope>
</reference>
<comment type="similarity">
    <text evidence="1 2">Belongs to the PdxS/SNZ family.</text>
</comment>
<accession>A0AA88CRI0</accession>
<dbReference type="Pfam" id="PF01680">
    <property type="entry name" value="SOR_SNZ"/>
    <property type="match status" value="1"/>
</dbReference>
<protein>
    <recommendedName>
        <fullName evidence="4">PdxS/SNZ N-terminal domain-containing protein</fullName>
    </recommendedName>
</protein>
<name>A0AA88CRI0_FICCA</name>
<dbReference type="AlphaFoldDB" id="A0AA88CRI0"/>
<comment type="caution">
    <text evidence="5">The sequence shown here is derived from an EMBL/GenBank/DDBJ whole genome shotgun (WGS) entry which is preliminary data.</text>
</comment>
<dbReference type="EMBL" id="BTGU01000002">
    <property type="protein sequence ID" value="GMN28510.1"/>
    <property type="molecule type" value="Genomic_DNA"/>
</dbReference>
<dbReference type="InterPro" id="IPR001852">
    <property type="entry name" value="PdxS/SNZ"/>
</dbReference>
<feature type="compositionally biased region" description="Basic and acidic residues" evidence="3">
    <location>
        <begin position="1"/>
        <end position="23"/>
    </location>
</feature>
<keyword evidence="6" id="KW-1185">Reference proteome</keyword>
<organism evidence="5 6">
    <name type="scientific">Ficus carica</name>
    <name type="common">Common fig</name>
    <dbReference type="NCBI Taxonomy" id="3494"/>
    <lineage>
        <taxon>Eukaryota</taxon>
        <taxon>Viridiplantae</taxon>
        <taxon>Streptophyta</taxon>
        <taxon>Embryophyta</taxon>
        <taxon>Tracheophyta</taxon>
        <taxon>Spermatophyta</taxon>
        <taxon>Magnoliopsida</taxon>
        <taxon>eudicotyledons</taxon>
        <taxon>Gunneridae</taxon>
        <taxon>Pentapetalae</taxon>
        <taxon>rosids</taxon>
        <taxon>fabids</taxon>
        <taxon>Rosales</taxon>
        <taxon>Moraceae</taxon>
        <taxon>Ficeae</taxon>
        <taxon>Ficus</taxon>
    </lineage>
</organism>
<dbReference type="Proteomes" id="UP001187192">
    <property type="component" value="Unassembled WGS sequence"/>
</dbReference>
<evidence type="ECO:0000256" key="2">
    <source>
        <dbReference type="PROSITE-ProRule" id="PRU00481"/>
    </source>
</evidence>
<evidence type="ECO:0000313" key="5">
    <source>
        <dbReference type="EMBL" id="GMN28510.1"/>
    </source>
</evidence>
<evidence type="ECO:0000256" key="3">
    <source>
        <dbReference type="SAM" id="MobiDB-lite"/>
    </source>
</evidence>
<dbReference type="GO" id="GO:0006520">
    <property type="term" value="P:amino acid metabolic process"/>
    <property type="evidence" value="ECO:0007669"/>
    <property type="project" value="TreeGrafter"/>
</dbReference>
<dbReference type="PANTHER" id="PTHR31829:SF2">
    <property type="entry name" value="PYRIDOXAL 5'-PHOSPHATE SYNTHASE-LIKE SUBUNIT PDX1.2"/>
    <property type="match status" value="1"/>
</dbReference>
<dbReference type="InterPro" id="IPR013785">
    <property type="entry name" value="Aldolase_TIM"/>
</dbReference>
<dbReference type="GO" id="GO:0008615">
    <property type="term" value="P:pyridoxine biosynthetic process"/>
    <property type="evidence" value="ECO:0007669"/>
    <property type="project" value="TreeGrafter"/>
</dbReference>
<dbReference type="GO" id="GO:0042823">
    <property type="term" value="P:pyridoxal phosphate biosynthetic process"/>
    <property type="evidence" value="ECO:0007669"/>
    <property type="project" value="InterPro"/>
</dbReference>
<dbReference type="Gene3D" id="3.20.20.70">
    <property type="entry name" value="Aldolase class I"/>
    <property type="match status" value="1"/>
</dbReference>
<dbReference type="PROSITE" id="PS51129">
    <property type="entry name" value="PDXS_SNZ_2"/>
    <property type="match status" value="1"/>
</dbReference>
<evidence type="ECO:0000256" key="1">
    <source>
        <dbReference type="ARBA" id="ARBA00007281"/>
    </source>
</evidence>
<feature type="region of interest" description="Disordered" evidence="3">
    <location>
        <begin position="1"/>
        <end position="33"/>
    </location>
</feature>
<sequence>MTAEEIGRPRDRRNLDDGDREVASRGGGGDSRSIASCNGHCDDGDDDACNLQQNQRHQHQHQKFPLLLFHYPLSHQPEYLDPYLVKSSSSSLSLCYPSRFSNSAFLYQIFNADLTITAYSYSPLSLKPLSLSSSPPPETTPKATSSDLLSLLGPNRFSRRSSAITDTKKNPFSIKVGMTQMLRDGAILEVTAVDQAKLVEDAGACAISELRSSAGVAISARP</sequence>